<dbReference type="NCBIfam" id="NF033517">
    <property type="entry name" value="transpos_IS66"/>
    <property type="match status" value="1"/>
</dbReference>
<evidence type="ECO:0000259" key="3">
    <source>
        <dbReference type="Pfam" id="PF13005"/>
    </source>
</evidence>
<dbReference type="PANTHER" id="PTHR33678:SF1">
    <property type="entry name" value="BLL1576 PROTEIN"/>
    <property type="match status" value="1"/>
</dbReference>
<accession>A0ABW4BIE5</accession>
<protein>
    <submittedName>
        <fullName evidence="5">IS66 family transposase</fullName>
    </submittedName>
</protein>
<feature type="domain" description="Transposase TnpC homeodomain" evidence="4">
    <location>
        <begin position="26"/>
        <end position="98"/>
    </location>
</feature>
<dbReference type="RefSeq" id="WP_379891093.1">
    <property type="nucleotide sequence ID" value="NZ_JBHTOA010000068.1"/>
</dbReference>
<gene>
    <name evidence="5" type="ORF">ACFQ41_13305</name>
</gene>
<name>A0ABW4BIE5_9LACO</name>
<dbReference type="InterPro" id="IPR052344">
    <property type="entry name" value="Transposase-related"/>
</dbReference>
<feature type="domain" description="Transposase IS66 zinc-finger binding" evidence="3">
    <location>
        <begin position="108"/>
        <end position="149"/>
    </location>
</feature>
<dbReference type="InterPro" id="IPR024474">
    <property type="entry name" value="Znf_dom_IS66"/>
</dbReference>
<evidence type="ECO:0000259" key="2">
    <source>
        <dbReference type="Pfam" id="PF03050"/>
    </source>
</evidence>
<dbReference type="EMBL" id="JBHTOA010000068">
    <property type="protein sequence ID" value="MFD1400264.1"/>
    <property type="molecule type" value="Genomic_DNA"/>
</dbReference>
<dbReference type="Pfam" id="PF13005">
    <property type="entry name" value="zf-IS66"/>
    <property type="match status" value="1"/>
</dbReference>
<dbReference type="Proteomes" id="UP001597199">
    <property type="component" value="Unassembled WGS sequence"/>
</dbReference>
<dbReference type="InterPro" id="IPR004291">
    <property type="entry name" value="Transposase_IS66_central"/>
</dbReference>
<dbReference type="InterPro" id="IPR024463">
    <property type="entry name" value="Transposase_TnpC_homeodom"/>
</dbReference>
<organism evidence="5 6">
    <name type="scientific">Lacticaseibacillus suilingensis</name>
    <dbReference type="NCBI Taxonomy" id="2799577"/>
    <lineage>
        <taxon>Bacteria</taxon>
        <taxon>Bacillati</taxon>
        <taxon>Bacillota</taxon>
        <taxon>Bacilli</taxon>
        <taxon>Lactobacillales</taxon>
        <taxon>Lactobacillaceae</taxon>
        <taxon>Lacticaseibacillus</taxon>
    </lineage>
</organism>
<keyword evidence="1" id="KW-0175">Coiled coil</keyword>
<reference evidence="6" key="1">
    <citation type="journal article" date="2019" name="Int. J. Syst. Evol. Microbiol.">
        <title>The Global Catalogue of Microorganisms (GCM) 10K type strain sequencing project: providing services to taxonomists for standard genome sequencing and annotation.</title>
        <authorList>
            <consortium name="The Broad Institute Genomics Platform"/>
            <consortium name="The Broad Institute Genome Sequencing Center for Infectious Disease"/>
            <person name="Wu L."/>
            <person name="Ma J."/>
        </authorList>
    </citation>
    <scope>NUCLEOTIDE SEQUENCE [LARGE SCALE GENOMIC DNA]</scope>
    <source>
        <strain evidence="6">CCM 9110</strain>
    </source>
</reference>
<evidence type="ECO:0000313" key="6">
    <source>
        <dbReference type="Proteomes" id="UP001597199"/>
    </source>
</evidence>
<dbReference type="PANTHER" id="PTHR33678">
    <property type="entry name" value="BLL1576 PROTEIN"/>
    <property type="match status" value="1"/>
</dbReference>
<comment type="caution">
    <text evidence="5">The sequence shown here is derived from an EMBL/GenBank/DDBJ whole genome shotgun (WGS) entry which is preliminary data.</text>
</comment>
<dbReference type="Pfam" id="PF03050">
    <property type="entry name" value="DDE_Tnp_IS66"/>
    <property type="match status" value="1"/>
</dbReference>
<feature type="domain" description="Transposase IS66 central" evidence="2">
    <location>
        <begin position="169"/>
        <end position="449"/>
    </location>
</feature>
<evidence type="ECO:0000256" key="1">
    <source>
        <dbReference type="SAM" id="Coils"/>
    </source>
</evidence>
<evidence type="ECO:0000313" key="5">
    <source>
        <dbReference type="EMBL" id="MFD1400264.1"/>
    </source>
</evidence>
<feature type="coiled-coil region" evidence="1">
    <location>
        <begin position="9"/>
        <end position="36"/>
    </location>
</feature>
<sequence length="509" mass="58053">MAITTEDLLKQALEQNRKLMKQVQTLTEQVAYLNRKLYGSHSEKMTDPNQLSLLGDNSVFTDPEQTGQQSEEIVVVKAKRKPKSSRGESIDPKLPIEETVITRESELCDHGHQLTKVGKHLVREVVHHIPGRLYVERLFEETYKCPECELEDGVSHLYQGQAPQALFPHSLATSSLVAELLYQKYALGTPLYRQILEWRRAGLLLSETTMTNWVINAAEIVRPVYDLMHEYLLSERFLQGDETPFQVLREPGKSAKSKSYIWVERSIRLADQQVVYYAYGNTRSGKFAQRIYSGYTGVLQCDGYAGYNLLGDSVIRVGCWAHVRRKFYDDAAKVKGKFTSAKPLELLNQMFHLETQWALLSPAERLKCRLAKLKPLIDQFWAWCDQAAPAPKSRLGIALTYALNQRRMLNRVLEFGEIDLSNNASERNMKSFVIGRKNWLFATSPKGAEANTIWMTIVETAKANGLDPRIYIEHLLQEMSQLSASPTRKQAEAYLPWNQHLKPATSETA</sequence>
<evidence type="ECO:0000259" key="4">
    <source>
        <dbReference type="Pfam" id="PF13007"/>
    </source>
</evidence>
<dbReference type="Pfam" id="PF13007">
    <property type="entry name" value="LZ_Tnp_IS66"/>
    <property type="match status" value="1"/>
</dbReference>
<proteinExistence type="predicted"/>
<keyword evidence="6" id="KW-1185">Reference proteome</keyword>